<sequence length="73" mass="7790">PADTVDDAAGHLIKPSVSEPVKKTKKSAAIEAKNILKGLKTLPPDELDETVKELIAGLVKWNEGVGKDNARET</sequence>
<dbReference type="Proteomes" id="UP000265520">
    <property type="component" value="Unassembled WGS sequence"/>
</dbReference>
<comment type="caution">
    <text evidence="1">The sequence shown here is derived from an EMBL/GenBank/DDBJ whole genome shotgun (WGS) entry which is preliminary data.</text>
</comment>
<feature type="non-terminal residue" evidence="1">
    <location>
        <position position="1"/>
    </location>
</feature>
<dbReference type="EMBL" id="LXQA010237449">
    <property type="protein sequence ID" value="MCI36796.1"/>
    <property type="molecule type" value="Genomic_DNA"/>
</dbReference>
<dbReference type="AlphaFoldDB" id="A0A392RMM7"/>
<evidence type="ECO:0000313" key="2">
    <source>
        <dbReference type="Proteomes" id="UP000265520"/>
    </source>
</evidence>
<proteinExistence type="predicted"/>
<protein>
    <submittedName>
        <fullName evidence="1">Uncharacterized protein</fullName>
    </submittedName>
</protein>
<evidence type="ECO:0000313" key="1">
    <source>
        <dbReference type="EMBL" id="MCI36796.1"/>
    </source>
</evidence>
<reference evidence="1 2" key="1">
    <citation type="journal article" date="2018" name="Front. Plant Sci.">
        <title>Red Clover (Trifolium pratense) and Zigzag Clover (T. medium) - A Picture of Genomic Similarities and Differences.</title>
        <authorList>
            <person name="Dluhosova J."/>
            <person name="Istvanek J."/>
            <person name="Nedelnik J."/>
            <person name="Repkova J."/>
        </authorList>
    </citation>
    <scope>NUCLEOTIDE SEQUENCE [LARGE SCALE GENOMIC DNA]</scope>
    <source>
        <strain evidence="2">cv. 10/8</strain>
        <tissue evidence="1">Leaf</tissue>
    </source>
</reference>
<name>A0A392RMM7_9FABA</name>
<accession>A0A392RMM7</accession>
<organism evidence="1 2">
    <name type="scientific">Trifolium medium</name>
    <dbReference type="NCBI Taxonomy" id="97028"/>
    <lineage>
        <taxon>Eukaryota</taxon>
        <taxon>Viridiplantae</taxon>
        <taxon>Streptophyta</taxon>
        <taxon>Embryophyta</taxon>
        <taxon>Tracheophyta</taxon>
        <taxon>Spermatophyta</taxon>
        <taxon>Magnoliopsida</taxon>
        <taxon>eudicotyledons</taxon>
        <taxon>Gunneridae</taxon>
        <taxon>Pentapetalae</taxon>
        <taxon>rosids</taxon>
        <taxon>fabids</taxon>
        <taxon>Fabales</taxon>
        <taxon>Fabaceae</taxon>
        <taxon>Papilionoideae</taxon>
        <taxon>50 kb inversion clade</taxon>
        <taxon>NPAAA clade</taxon>
        <taxon>Hologalegina</taxon>
        <taxon>IRL clade</taxon>
        <taxon>Trifolieae</taxon>
        <taxon>Trifolium</taxon>
    </lineage>
</organism>
<keyword evidence="2" id="KW-1185">Reference proteome</keyword>